<dbReference type="InterPro" id="IPR032808">
    <property type="entry name" value="DoxX"/>
</dbReference>
<name>A0A2A9CRT2_9ACTN</name>
<dbReference type="RefSeq" id="WP_098460336.1">
    <property type="nucleotide sequence ID" value="NZ_PDJC01000001.1"/>
</dbReference>
<evidence type="ECO:0000313" key="6">
    <source>
        <dbReference type="EMBL" id="PFG16836.1"/>
    </source>
</evidence>
<proteinExistence type="predicted"/>
<keyword evidence="7" id="KW-1185">Reference proteome</keyword>
<protein>
    <submittedName>
        <fullName evidence="6">Putative membrane protein YphA (DoxX/SURF4 family)</fullName>
    </submittedName>
</protein>
<evidence type="ECO:0000256" key="3">
    <source>
        <dbReference type="ARBA" id="ARBA00022989"/>
    </source>
</evidence>
<dbReference type="GO" id="GO:0016020">
    <property type="term" value="C:membrane"/>
    <property type="evidence" value="ECO:0007669"/>
    <property type="project" value="UniProtKB-SubCell"/>
</dbReference>
<feature type="coiled-coil region" evidence="5">
    <location>
        <begin position="141"/>
        <end position="172"/>
    </location>
</feature>
<comment type="subcellular location">
    <subcellularLocation>
        <location evidence="1">Membrane</location>
        <topology evidence="1">Multi-pass membrane protein</topology>
    </subcellularLocation>
</comment>
<evidence type="ECO:0000256" key="5">
    <source>
        <dbReference type="SAM" id="Coils"/>
    </source>
</evidence>
<comment type="caution">
    <text evidence="6">The sequence shown here is derived from an EMBL/GenBank/DDBJ whole genome shotgun (WGS) entry which is preliminary data.</text>
</comment>
<keyword evidence="2" id="KW-0812">Transmembrane</keyword>
<accession>A0A2A9CRT2</accession>
<reference evidence="6 7" key="1">
    <citation type="submission" date="2017-10" db="EMBL/GenBank/DDBJ databases">
        <title>Sequencing the genomes of 1000 actinobacteria strains.</title>
        <authorList>
            <person name="Klenk H.-P."/>
        </authorList>
    </citation>
    <scope>NUCLEOTIDE SEQUENCE [LARGE SCALE GENOMIC DNA]</scope>
    <source>
        <strain evidence="6 7">DSM 15597</strain>
    </source>
</reference>
<keyword evidence="5" id="KW-0175">Coiled coil</keyword>
<evidence type="ECO:0000256" key="2">
    <source>
        <dbReference type="ARBA" id="ARBA00022692"/>
    </source>
</evidence>
<gene>
    <name evidence="6" type="ORF">ATK74_1390</name>
</gene>
<evidence type="ECO:0000256" key="1">
    <source>
        <dbReference type="ARBA" id="ARBA00004141"/>
    </source>
</evidence>
<keyword evidence="3" id="KW-1133">Transmembrane helix</keyword>
<keyword evidence="4" id="KW-0472">Membrane</keyword>
<evidence type="ECO:0000313" key="7">
    <source>
        <dbReference type="Proteomes" id="UP000226079"/>
    </source>
</evidence>
<organism evidence="6 7">
    <name type="scientific">Propionicimonas paludicola</name>
    <dbReference type="NCBI Taxonomy" id="185243"/>
    <lineage>
        <taxon>Bacteria</taxon>
        <taxon>Bacillati</taxon>
        <taxon>Actinomycetota</taxon>
        <taxon>Actinomycetes</taxon>
        <taxon>Propionibacteriales</taxon>
        <taxon>Nocardioidaceae</taxon>
        <taxon>Propionicimonas</taxon>
    </lineage>
</organism>
<dbReference type="OrthoDB" id="329282at2"/>
<evidence type="ECO:0000256" key="4">
    <source>
        <dbReference type="ARBA" id="ARBA00023136"/>
    </source>
</evidence>
<dbReference type="Proteomes" id="UP000226079">
    <property type="component" value="Unassembled WGS sequence"/>
</dbReference>
<dbReference type="Pfam" id="PF07681">
    <property type="entry name" value="DoxX"/>
    <property type="match status" value="1"/>
</dbReference>
<dbReference type="AlphaFoldDB" id="A0A2A9CRT2"/>
<dbReference type="EMBL" id="PDJC01000001">
    <property type="protein sequence ID" value="PFG16836.1"/>
    <property type="molecule type" value="Genomic_DNA"/>
</dbReference>
<sequence length="174" mass="18385">MSLLRFVARSMLASYFVVNGVQALIKPADHTELAEPALELAPRLRDALPEGVRSYIPTDAVSMTRCLAAAQVAGGLGLATGIGRRCGAAVLATTILPSVVVAKPWRQSVDKAQLGTDVALLGGVLLAAVDTEGKPGLAWRVRQQRKLAAEQKANLERTAKEAAGKVRRALEVHS</sequence>